<dbReference type="InterPro" id="IPR000477">
    <property type="entry name" value="RT_dom"/>
</dbReference>
<keyword evidence="3" id="KW-0548">Nucleotidyltransferase</keyword>
<comment type="caution">
    <text evidence="3">The sequence shown here is derived from an EMBL/GenBank/DDBJ whole genome shotgun (WGS) entry which is preliminary data.</text>
</comment>
<keyword evidence="3" id="KW-0695">RNA-directed DNA polymerase</keyword>
<dbReference type="SUPFAM" id="SSF56672">
    <property type="entry name" value="DNA/RNA polymerases"/>
    <property type="match status" value="1"/>
</dbReference>
<name>A0A4S4B0K7_9RHOO</name>
<sequence length="354" mass="41754">MAKTYNNLYPDIYSFESLHAAYMLARRGKRDRREVQKFEQDLEGNLIQLQNELIWGMYQTGHYRQFTVSEPKERLVAALPFRDRVLQHSLVSVIEPLWERRFIFDSYACRPGKGTHKGADRAEAMLRKVKREHGHVYVLKADISKFFYSIDHGVMKSLVRRRIRCRRTLKLIDGIIDSTATPGDPHPVGLPIGNLTSQLFANVYLNELDEFVKHVLREKNYLRYMDDFLIVHHDKAHLHRIRAQIERFLWERLRLKTNAKTQVFPVGERFGRAVDFLGYRIWTTHRRIRRSSISRITRTLKRLRRQYAAGKIDLSKIRESVMSWIAHASHAETYGLRRKLLASTPFTRGEGRPQ</sequence>
<dbReference type="Proteomes" id="UP000308430">
    <property type="component" value="Unassembled WGS sequence"/>
</dbReference>
<evidence type="ECO:0000313" key="3">
    <source>
        <dbReference type="EMBL" id="THF66061.1"/>
    </source>
</evidence>
<dbReference type="InterPro" id="IPR051083">
    <property type="entry name" value="GrpII_Intron_Splice-Mob/Def"/>
</dbReference>
<accession>A0A4S4B0K7</accession>
<comment type="similarity">
    <text evidence="1">Belongs to the bacterial reverse transcriptase family.</text>
</comment>
<proteinExistence type="inferred from homology"/>
<dbReference type="Pfam" id="PF00078">
    <property type="entry name" value="RVT_1"/>
    <property type="match status" value="1"/>
</dbReference>
<dbReference type="AlphaFoldDB" id="A0A4S4B0K7"/>
<dbReference type="OrthoDB" id="9793236at2"/>
<dbReference type="PANTHER" id="PTHR34047:SF8">
    <property type="entry name" value="PROTEIN YKFC"/>
    <property type="match status" value="1"/>
</dbReference>
<dbReference type="PROSITE" id="PS50878">
    <property type="entry name" value="RT_POL"/>
    <property type="match status" value="1"/>
</dbReference>
<reference evidence="3 4" key="1">
    <citation type="submission" date="2019-04" db="EMBL/GenBank/DDBJ databases">
        <title>Azoarcus nasutitermitis sp. nov. isolated from termite nest.</title>
        <authorList>
            <person name="Lin S.-Y."/>
            <person name="Hameed A."/>
            <person name="Hsu Y.-H."/>
            <person name="Young C.-C."/>
        </authorList>
    </citation>
    <scope>NUCLEOTIDE SEQUENCE [LARGE SCALE GENOMIC DNA]</scope>
    <source>
        <strain evidence="3 4">CC-YHH838</strain>
    </source>
</reference>
<gene>
    <name evidence="3" type="ORF">E6C76_04160</name>
</gene>
<evidence type="ECO:0000313" key="4">
    <source>
        <dbReference type="Proteomes" id="UP000308430"/>
    </source>
</evidence>
<evidence type="ECO:0000259" key="2">
    <source>
        <dbReference type="PROSITE" id="PS50878"/>
    </source>
</evidence>
<protein>
    <submittedName>
        <fullName evidence="3">RNA-directed DNA polymerase</fullName>
    </submittedName>
</protein>
<dbReference type="EMBL" id="SSOC01000002">
    <property type="protein sequence ID" value="THF66061.1"/>
    <property type="molecule type" value="Genomic_DNA"/>
</dbReference>
<keyword evidence="3" id="KW-0808">Transferase</keyword>
<feature type="domain" description="Reverse transcriptase" evidence="2">
    <location>
        <begin position="1"/>
        <end position="281"/>
    </location>
</feature>
<evidence type="ECO:0000256" key="1">
    <source>
        <dbReference type="ARBA" id="ARBA00034120"/>
    </source>
</evidence>
<organism evidence="3 4">
    <name type="scientific">Pseudothauera nasutitermitis</name>
    <dbReference type="NCBI Taxonomy" id="2565930"/>
    <lineage>
        <taxon>Bacteria</taxon>
        <taxon>Pseudomonadati</taxon>
        <taxon>Pseudomonadota</taxon>
        <taxon>Betaproteobacteria</taxon>
        <taxon>Rhodocyclales</taxon>
        <taxon>Zoogloeaceae</taxon>
        <taxon>Pseudothauera</taxon>
    </lineage>
</organism>
<dbReference type="GO" id="GO:0003964">
    <property type="term" value="F:RNA-directed DNA polymerase activity"/>
    <property type="evidence" value="ECO:0007669"/>
    <property type="project" value="UniProtKB-KW"/>
</dbReference>
<keyword evidence="4" id="KW-1185">Reference proteome</keyword>
<dbReference type="CDD" id="cd01646">
    <property type="entry name" value="RT_Bac_retron_I"/>
    <property type="match status" value="1"/>
</dbReference>
<dbReference type="InterPro" id="IPR043502">
    <property type="entry name" value="DNA/RNA_pol_sf"/>
</dbReference>
<dbReference type="RefSeq" id="WP_136347010.1">
    <property type="nucleotide sequence ID" value="NZ_SSOC01000002.1"/>
</dbReference>
<dbReference type="PANTHER" id="PTHR34047">
    <property type="entry name" value="NUCLEAR INTRON MATURASE 1, MITOCHONDRIAL-RELATED"/>
    <property type="match status" value="1"/>
</dbReference>